<evidence type="ECO:0000313" key="2">
    <source>
        <dbReference type="EMBL" id="EEC73651.1"/>
    </source>
</evidence>
<keyword evidence="3" id="KW-1185">Reference proteome</keyword>
<accession>B8AFS2</accession>
<name>B8AFS2_ORYSI</name>
<gene>
    <name evidence="2" type="ORF">OsI_08177</name>
</gene>
<dbReference type="Proteomes" id="UP000007015">
    <property type="component" value="Chromosome 2"/>
</dbReference>
<organism evidence="2 3">
    <name type="scientific">Oryza sativa subsp. indica</name>
    <name type="common">Rice</name>
    <dbReference type="NCBI Taxonomy" id="39946"/>
    <lineage>
        <taxon>Eukaryota</taxon>
        <taxon>Viridiplantae</taxon>
        <taxon>Streptophyta</taxon>
        <taxon>Embryophyta</taxon>
        <taxon>Tracheophyta</taxon>
        <taxon>Spermatophyta</taxon>
        <taxon>Magnoliopsida</taxon>
        <taxon>Liliopsida</taxon>
        <taxon>Poales</taxon>
        <taxon>Poaceae</taxon>
        <taxon>BOP clade</taxon>
        <taxon>Oryzoideae</taxon>
        <taxon>Oryzeae</taxon>
        <taxon>Oryzinae</taxon>
        <taxon>Oryza</taxon>
        <taxon>Oryza sativa</taxon>
    </lineage>
</organism>
<dbReference type="AlphaFoldDB" id="B8AFS2"/>
<feature type="compositionally biased region" description="Pro residues" evidence="1">
    <location>
        <begin position="9"/>
        <end position="21"/>
    </location>
</feature>
<dbReference type="HOGENOM" id="CLU_1470491_0_0_1"/>
<dbReference type="EMBL" id="CM000127">
    <property type="protein sequence ID" value="EEC73651.1"/>
    <property type="molecule type" value="Genomic_DNA"/>
</dbReference>
<dbReference type="Gramene" id="BGIOSGA008672-TA">
    <property type="protein sequence ID" value="BGIOSGA008672-PA"/>
    <property type="gene ID" value="BGIOSGA008672"/>
</dbReference>
<evidence type="ECO:0000256" key="1">
    <source>
        <dbReference type="SAM" id="MobiDB-lite"/>
    </source>
</evidence>
<sequence length="184" mass="20045">MPTLDYYRAPPPMYYTPPSPPHTTVRRRRTEATTRCRRGGSHPRRRRAAVASTIAPSHCRIDPTAADVASIPPQLSSHRSCRSRRHIDPATATGHRRIHPAAAAVASTTTAAVASTPAAVAAAVASRTFDACPRCRVRGEQRKRCVRDVEENAKLHNYPPTMVPHLLIPVVPRSTEAVPAVRCG</sequence>
<feature type="compositionally biased region" description="Basic residues" evidence="1">
    <location>
        <begin position="24"/>
        <end position="46"/>
    </location>
</feature>
<protein>
    <submittedName>
        <fullName evidence="2">Uncharacterized protein</fullName>
    </submittedName>
</protein>
<reference evidence="2 3" key="1">
    <citation type="journal article" date="2005" name="PLoS Biol.">
        <title>The genomes of Oryza sativa: a history of duplications.</title>
        <authorList>
            <person name="Yu J."/>
            <person name="Wang J."/>
            <person name="Lin W."/>
            <person name="Li S."/>
            <person name="Li H."/>
            <person name="Zhou J."/>
            <person name="Ni P."/>
            <person name="Dong W."/>
            <person name="Hu S."/>
            <person name="Zeng C."/>
            <person name="Zhang J."/>
            <person name="Zhang Y."/>
            <person name="Li R."/>
            <person name="Xu Z."/>
            <person name="Li S."/>
            <person name="Li X."/>
            <person name="Zheng H."/>
            <person name="Cong L."/>
            <person name="Lin L."/>
            <person name="Yin J."/>
            <person name="Geng J."/>
            <person name="Li G."/>
            <person name="Shi J."/>
            <person name="Liu J."/>
            <person name="Lv H."/>
            <person name="Li J."/>
            <person name="Wang J."/>
            <person name="Deng Y."/>
            <person name="Ran L."/>
            <person name="Shi X."/>
            <person name="Wang X."/>
            <person name="Wu Q."/>
            <person name="Li C."/>
            <person name="Ren X."/>
            <person name="Wang J."/>
            <person name="Wang X."/>
            <person name="Li D."/>
            <person name="Liu D."/>
            <person name="Zhang X."/>
            <person name="Ji Z."/>
            <person name="Zhao W."/>
            <person name="Sun Y."/>
            <person name="Zhang Z."/>
            <person name="Bao J."/>
            <person name="Han Y."/>
            <person name="Dong L."/>
            <person name="Ji J."/>
            <person name="Chen P."/>
            <person name="Wu S."/>
            <person name="Liu J."/>
            <person name="Xiao Y."/>
            <person name="Bu D."/>
            <person name="Tan J."/>
            <person name="Yang L."/>
            <person name="Ye C."/>
            <person name="Zhang J."/>
            <person name="Xu J."/>
            <person name="Zhou Y."/>
            <person name="Yu Y."/>
            <person name="Zhang B."/>
            <person name="Zhuang S."/>
            <person name="Wei H."/>
            <person name="Liu B."/>
            <person name="Lei M."/>
            <person name="Yu H."/>
            <person name="Li Y."/>
            <person name="Xu H."/>
            <person name="Wei S."/>
            <person name="He X."/>
            <person name="Fang L."/>
            <person name="Zhang Z."/>
            <person name="Zhang Y."/>
            <person name="Huang X."/>
            <person name="Su Z."/>
            <person name="Tong W."/>
            <person name="Li J."/>
            <person name="Tong Z."/>
            <person name="Li S."/>
            <person name="Ye J."/>
            <person name="Wang L."/>
            <person name="Fang L."/>
            <person name="Lei T."/>
            <person name="Chen C."/>
            <person name="Chen H."/>
            <person name="Xu Z."/>
            <person name="Li H."/>
            <person name="Huang H."/>
            <person name="Zhang F."/>
            <person name="Xu H."/>
            <person name="Li N."/>
            <person name="Zhao C."/>
            <person name="Li S."/>
            <person name="Dong L."/>
            <person name="Huang Y."/>
            <person name="Li L."/>
            <person name="Xi Y."/>
            <person name="Qi Q."/>
            <person name="Li W."/>
            <person name="Zhang B."/>
            <person name="Hu W."/>
            <person name="Zhang Y."/>
            <person name="Tian X."/>
            <person name="Jiao Y."/>
            <person name="Liang X."/>
            <person name="Jin J."/>
            <person name="Gao L."/>
            <person name="Zheng W."/>
            <person name="Hao B."/>
            <person name="Liu S."/>
            <person name="Wang W."/>
            <person name="Yuan L."/>
            <person name="Cao M."/>
            <person name="McDermott J."/>
            <person name="Samudrala R."/>
            <person name="Wang J."/>
            <person name="Wong G.K."/>
            <person name="Yang H."/>
        </authorList>
    </citation>
    <scope>NUCLEOTIDE SEQUENCE [LARGE SCALE GENOMIC DNA]</scope>
    <source>
        <strain evidence="3">cv. 93-11</strain>
    </source>
</reference>
<feature type="region of interest" description="Disordered" evidence="1">
    <location>
        <begin position="1"/>
        <end position="46"/>
    </location>
</feature>
<proteinExistence type="predicted"/>
<evidence type="ECO:0000313" key="3">
    <source>
        <dbReference type="Proteomes" id="UP000007015"/>
    </source>
</evidence>